<dbReference type="SUPFAM" id="SSF103481">
    <property type="entry name" value="Multidrug resistance efflux transporter EmrE"/>
    <property type="match status" value="2"/>
</dbReference>
<feature type="transmembrane region" description="Helical" evidence="7">
    <location>
        <begin position="169"/>
        <end position="186"/>
    </location>
</feature>
<comment type="caution">
    <text evidence="9">The sequence shown here is derived from an EMBL/GenBank/DDBJ whole genome shotgun (WGS) entry which is preliminary data.</text>
</comment>
<evidence type="ECO:0000256" key="5">
    <source>
        <dbReference type="ARBA" id="ARBA00023136"/>
    </source>
</evidence>
<dbReference type="RefSeq" id="WP_237819572.1">
    <property type="nucleotide sequence ID" value="NZ_JAKLTQ010000004.1"/>
</dbReference>
<comment type="subcellular location">
    <subcellularLocation>
        <location evidence="1">Membrane</location>
        <topology evidence="1">Multi-pass membrane protein</topology>
    </subcellularLocation>
</comment>
<evidence type="ECO:0000256" key="3">
    <source>
        <dbReference type="ARBA" id="ARBA00022692"/>
    </source>
</evidence>
<dbReference type="PANTHER" id="PTHR32322">
    <property type="entry name" value="INNER MEMBRANE TRANSPORTER"/>
    <property type="match status" value="1"/>
</dbReference>
<dbReference type="InterPro" id="IPR037185">
    <property type="entry name" value="EmrE-like"/>
</dbReference>
<evidence type="ECO:0000256" key="4">
    <source>
        <dbReference type="ARBA" id="ARBA00022989"/>
    </source>
</evidence>
<dbReference type="InterPro" id="IPR050638">
    <property type="entry name" value="AA-Vitamin_Transporters"/>
</dbReference>
<accession>A0ABS9L5E2</accession>
<dbReference type="PANTHER" id="PTHR32322:SF2">
    <property type="entry name" value="EAMA DOMAIN-CONTAINING PROTEIN"/>
    <property type="match status" value="1"/>
</dbReference>
<feature type="transmembrane region" description="Helical" evidence="7">
    <location>
        <begin position="238"/>
        <end position="261"/>
    </location>
</feature>
<keyword evidence="4 7" id="KW-1133">Transmembrane helix</keyword>
<dbReference type="Pfam" id="PF00892">
    <property type="entry name" value="EamA"/>
    <property type="match status" value="2"/>
</dbReference>
<evidence type="ECO:0000256" key="1">
    <source>
        <dbReference type="ARBA" id="ARBA00004141"/>
    </source>
</evidence>
<evidence type="ECO:0000259" key="8">
    <source>
        <dbReference type="Pfam" id="PF00892"/>
    </source>
</evidence>
<gene>
    <name evidence="9" type="ORF">LVY72_08210</name>
</gene>
<keyword evidence="5 7" id="KW-0472">Membrane</keyword>
<evidence type="ECO:0000313" key="9">
    <source>
        <dbReference type="EMBL" id="MCG2621901.1"/>
    </source>
</evidence>
<dbReference type="Proteomes" id="UP001165368">
    <property type="component" value="Unassembled WGS sequence"/>
</dbReference>
<name>A0ABS9L5E2_9MICC</name>
<feature type="transmembrane region" description="Helical" evidence="7">
    <location>
        <begin position="85"/>
        <end position="104"/>
    </location>
</feature>
<feature type="transmembrane region" description="Helical" evidence="7">
    <location>
        <begin position="53"/>
        <end position="73"/>
    </location>
</feature>
<feature type="compositionally biased region" description="Low complexity" evidence="6">
    <location>
        <begin position="353"/>
        <end position="363"/>
    </location>
</feature>
<protein>
    <submittedName>
        <fullName evidence="9">DMT family transporter</fullName>
    </submittedName>
</protein>
<feature type="transmembrane region" description="Helical" evidence="7">
    <location>
        <begin position="294"/>
        <end position="312"/>
    </location>
</feature>
<feature type="domain" description="EamA" evidence="8">
    <location>
        <begin position="169"/>
        <end position="310"/>
    </location>
</feature>
<feature type="compositionally biased region" description="Low complexity" evidence="6">
    <location>
        <begin position="323"/>
        <end position="340"/>
    </location>
</feature>
<organism evidence="9 10">
    <name type="scientific">Arthrobacter hankyongi</name>
    <dbReference type="NCBI Taxonomy" id="2904801"/>
    <lineage>
        <taxon>Bacteria</taxon>
        <taxon>Bacillati</taxon>
        <taxon>Actinomycetota</taxon>
        <taxon>Actinomycetes</taxon>
        <taxon>Micrococcales</taxon>
        <taxon>Micrococcaceae</taxon>
        <taxon>Arthrobacter</taxon>
    </lineage>
</organism>
<feature type="transmembrane region" description="Helical" evidence="7">
    <location>
        <begin position="110"/>
        <end position="131"/>
    </location>
</feature>
<evidence type="ECO:0000256" key="7">
    <source>
        <dbReference type="SAM" id="Phobius"/>
    </source>
</evidence>
<sequence>MRSSTDAAALRPPRSLAQPGVSGVWIALASSAVFGLSGSFAKSLLEAGWTPGAAVAVRMLGAALLLLVPALVLLRGRWSTLRSNWRTIVLFGLFGVAGCQLFYFNAVSTLSVGVALLLEYLAPVLIVLWLWISTRRTPRTATIAGSLLSLAGLVLVLDVAGGMKLDVGGVLWGLGAAVCLVVYFFITAKQNDGLPPLVLAAGGMLVGGATMLLLGAVRVLPMQFSLADSQLAAWPTPWWVPLAGLIVFSTVLAYVSGIMAARALGSTVASFVSLTEVLFAVLWAWLLLGELPAGIQLTGGALIVAGVLLVRLDELRPPRARASRTPSPAAPSSAVPSPAAPSIVPVPAVSVPEPAAPAAPSAAHGPRVAAKAGPAG</sequence>
<proteinExistence type="inferred from homology"/>
<evidence type="ECO:0000256" key="6">
    <source>
        <dbReference type="SAM" id="MobiDB-lite"/>
    </source>
</evidence>
<feature type="region of interest" description="Disordered" evidence="6">
    <location>
        <begin position="353"/>
        <end position="376"/>
    </location>
</feature>
<feature type="transmembrane region" description="Helical" evidence="7">
    <location>
        <begin position="21"/>
        <end position="41"/>
    </location>
</feature>
<dbReference type="InterPro" id="IPR000620">
    <property type="entry name" value="EamA_dom"/>
</dbReference>
<feature type="transmembrane region" description="Helical" evidence="7">
    <location>
        <begin position="143"/>
        <end position="163"/>
    </location>
</feature>
<feature type="domain" description="EamA" evidence="8">
    <location>
        <begin position="22"/>
        <end position="157"/>
    </location>
</feature>
<feature type="region of interest" description="Disordered" evidence="6">
    <location>
        <begin position="319"/>
        <end position="340"/>
    </location>
</feature>
<comment type="similarity">
    <text evidence="2">Belongs to the EamA transporter family.</text>
</comment>
<reference evidence="9" key="1">
    <citation type="submission" date="2022-01" db="EMBL/GenBank/DDBJ databases">
        <authorList>
            <person name="Jo J.-H."/>
            <person name="Im W.-T."/>
        </authorList>
    </citation>
    <scope>NUCLEOTIDE SEQUENCE</scope>
    <source>
        <strain evidence="9">I2-34</strain>
    </source>
</reference>
<keyword evidence="3 7" id="KW-0812">Transmembrane</keyword>
<dbReference type="EMBL" id="JAKLTQ010000004">
    <property type="protein sequence ID" value="MCG2621901.1"/>
    <property type="molecule type" value="Genomic_DNA"/>
</dbReference>
<evidence type="ECO:0000256" key="2">
    <source>
        <dbReference type="ARBA" id="ARBA00007362"/>
    </source>
</evidence>
<keyword evidence="10" id="KW-1185">Reference proteome</keyword>
<evidence type="ECO:0000313" key="10">
    <source>
        <dbReference type="Proteomes" id="UP001165368"/>
    </source>
</evidence>
<feature type="transmembrane region" description="Helical" evidence="7">
    <location>
        <begin position="198"/>
        <end position="218"/>
    </location>
</feature>
<feature type="transmembrane region" description="Helical" evidence="7">
    <location>
        <begin position="268"/>
        <end position="288"/>
    </location>
</feature>